<dbReference type="Gene3D" id="1.25.10.10">
    <property type="entry name" value="Leucine-rich Repeat Variant"/>
    <property type="match status" value="1"/>
</dbReference>
<dbReference type="PANTHER" id="PTHR48445">
    <property type="entry name" value="OS02G0782100 PROTEIN"/>
    <property type="match status" value="1"/>
</dbReference>
<dbReference type="InterPro" id="IPR016024">
    <property type="entry name" value="ARM-type_fold"/>
</dbReference>
<organism evidence="5 6">
    <name type="scientific">Elaeis guineensis var. tenera</name>
    <name type="common">Oil palm</name>
    <dbReference type="NCBI Taxonomy" id="51953"/>
    <lineage>
        <taxon>Eukaryota</taxon>
        <taxon>Viridiplantae</taxon>
        <taxon>Streptophyta</taxon>
        <taxon>Embryophyta</taxon>
        <taxon>Tracheophyta</taxon>
        <taxon>Spermatophyta</taxon>
        <taxon>Magnoliopsida</taxon>
        <taxon>Liliopsida</taxon>
        <taxon>Arecaceae</taxon>
        <taxon>Arecoideae</taxon>
        <taxon>Cocoseae</taxon>
        <taxon>Elaeidinae</taxon>
        <taxon>Elaeis</taxon>
    </lineage>
</organism>
<feature type="compositionally biased region" description="Basic and acidic residues" evidence="2">
    <location>
        <begin position="1021"/>
        <end position="1037"/>
    </location>
</feature>
<dbReference type="Proteomes" id="UP000504607">
    <property type="component" value="Chromosome 10"/>
</dbReference>
<dbReference type="InParanoid" id="A0A6I9RTL4"/>
<dbReference type="OrthoDB" id="2192888at2759"/>
<feature type="domain" description="RRP12 N-terminal HEAT" evidence="4">
    <location>
        <begin position="15"/>
        <end position="288"/>
    </location>
</feature>
<feature type="region of interest" description="Disordered" evidence="2">
    <location>
        <begin position="1019"/>
        <end position="1038"/>
    </location>
</feature>
<sequence length="1292" mass="142484">MEGLEMEGEMPCLPEDDTTGDDLATGVLARFHSSTRDDHQHLCAAVGAMAQALKDQDIPRTPVAYFGATASSIDRLSRNPASGSDPVATALLSFLSMALPRVPTAVLRTKGALVAESLVRILGFGSLPEGGVKAGLKCVSHLLVVGDKGSWSSVSTLYGVLIGFVTDHRPKVRKQSHSCLQDVLQSFQGLAVLVLASEGITGIFERFLLLAGGSNSTSSAAEGEGPRGALEVLYILNALKDCLPLMSIKSINVILKYCKPLLDLRQSVVTRSILEILVSFCSSPTSEVAPEVLLDLLCSLALSIPDKEKSADGMASTARLLHVGTKKVYQLNRKMCIVKLPITFNALGEILASEHEEAIFAATEALKGLIGSCVDESLVQQGVDQIKTSDGGTRKSGPTIIEKICAIIEGFLGYRYNAVWDMSFQLLSTAFDQLGESSYYLMAGAVRSLADMQNLPDEDFPYRKQLHDCVGSALGALGPDAFLHLLPLNLDAEDISDANVWLLPILKQYIIGARLSFFTEKILKIVSRIQQKSLKLEKEGRIYSARSAEGLVYSLWSLLPAFCNYPVDTSSSFKVLQKVLCNALRQEPTLHGIICSSLQILIQQNKDIASGNSSKSDDEISKPERKARDHYTVDVADKNLKAIRSFSLEFFSVLSEVLLTSPKDSGGCLQYTIHDFASISDERVVKKFFMTTMHKLLKVTQEVIKVKHNKNSNSMEIDSPSAKVSLSHSRALLLDLAAALLPGLGKQEIGLLFSAIKPAFQDEEGLIQKKAYKILSVVLKECDEFLPSNLDELLELMIAALPSCHFSAKRHRLESLYFLIVYVSKDPSEQRKRDVISSFLTEIILALKEANKKTRNRAYDLLVELGHACEDEDKGGRKENLQQFFNMIAGGLAGETPHMISAAVKGLARLAYEFSDLIGAAYNLLPSTFLLLQRKNREIIKANLGFMKVLVAKSKADGLQMHLGAMVEGLLKWQDDTKTHFKAKVKLLIEMLVKKCGLDAVKAVMPEEHMKLLTNIRKTKERKERKARSEADSESLHSRMSISRQSRWNHTRIFSDFGDEDGEDDSDAELGVPNAFSGQWTKASSVAFSKAASLRSNRMHQAANSLPEDLLDQLEADPLDLLDRQKTRSVLQSSAHLKRKQTSCDEPEIDPEGRLIVHEDSYKPKKEKSLSLDHDSDARSYIGSRSMASSSRRTQKKRQKTTDSGWAYTGGDYTSKKAGGDVKKKDKLEPYAYWPLDRKLLNRRAERRSSARKGMASVMKFTKKLEGKSVSGILSPKGMKLKKKHKKGSKNR</sequence>
<name>A0A6I9RTL4_ELAGV</name>
<dbReference type="Pfam" id="PF25772">
    <property type="entry name" value="HEAT_RRP12_N"/>
    <property type="match status" value="1"/>
</dbReference>
<dbReference type="GeneID" id="105053056"/>
<comment type="similarity">
    <text evidence="1">Belongs to the RRP12 family.</text>
</comment>
<protein>
    <submittedName>
        <fullName evidence="6">RRP12-like protein</fullName>
    </submittedName>
</protein>
<evidence type="ECO:0000259" key="3">
    <source>
        <dbReference type="Pfam" id="PF08161"/>
    </source>
</evidence>
<feature type="domain" description="RRP12 HEAT" evidence="3">
    <location>
        <begin position="353"/>
        <end position="658"/>
    </location>
</feature>
<dbReference type="PANTHER" id="PTHR48445:SF1">
    <property type="entry name" value="OS02G0782100 PROTEIN"/>
    <property type="match status" value="1"/>
</dbReference>
<dbReference type="InterPro" id="IPR011989">
    <property type="entry name" value="ARM-like"/>
</dbReference>
<proteinExistence type="inferred from homology"/>
<evidence type="ECO:0000313" key="6">
    <source>
        <dbReference type="RefSeq" id="XP_010932375.1"/>
    </source>
</evidence>
<accession>A0A6I9RTL4</accession>
<dbReference type="InterPro" id="IPR057860">
    <property type="entry name" value="HEAT_RRP12_N"/>
</dbReference>
<reference evidence="6" key="1">
    <citation type="submission" date="2025-08" db="UniProtKB">
        <authorList>
            <consortium name="RefSeq"/>
        </authorList>
    </citation>
    <scope>IDENTIFICATION</scope>
</reference>
<feature type="region of interest" description="Disordered" evidence="2">
    <location>
        <begin position="1269"/>
        <end position="1292"/>
    </location>
</feature>
<feature type="compositionally biased region" description="Basic and acidic residues" evidence="2">
    <location>
        <begin position="1151"/>
        <end position="1178"/>
    </location>
</feature>
<evidence type="ECO:0000256" key="2">
    <source>
        <dbReference type="SAM" id="MobiDB-lite"/>
    </source>
</evidence>
<evidence type="ECO:0000259" key="4">
    <source>
        <dbReference type="Pfam" id="PF25772"/>
    </source>
</evidence>
<dbReference type="FunCoup" id="A0A6I9RTL4">
    <property type="interactions" value="1653"/>
</dbReference>
<feature type="compositionally biased region" description="Basic residues" evidence="2">
    <location>
        <begin position="1279"/>
        <end position="1292"/>
    </location>
</feature>
<dbReference type="SUPFAM" id="SSF48371">
    <property type="entry name" value="ARM repeat"/>
    <property type="match status" value="1"/>
</dbReference>
<evidence type="ECO:0000313" key="5">
    <source>
        <dbReference type="Proteomes" id="UP000504607"/>
    </source>
</evidence>
<dbReference type="Pfam" id="PF08161">
    <property type="entry name" value="RRP12_HEAT"/>
    <property type="match status" value="1"/>
</dbReference>
<gene>
    <name evidence="6" type="primary">LOC105053056</name>
</gene>
<keyword evidence="5" id="KW-1185">Reference proteome</keyword>
<dbReference type="RefSeq" id="XP_010932375.1">
    <property type="nucleotide sequence ID" value="XM_010934073.3"/>
</dbReference>
<feature type="region of interest" description="Disordered" evidence="2">
    <location>
        <begin position="1128"/>
        <end position="1222"/>
    </location>
</feature>
<evidence type="ECO:0000256" key="1">
    <source>
        <dbReference type="ARBA" id="ARBA00007690"/>
    </source>
</evidence>
<dbReference type="InterPro" id="IPR012978">
    <property type="entry name" value="HEAT_RRP12"/>
</dbReference>
<dbReference type="KEGG" id="egu:105053056"/>